<feature type="transmembrane region" description="Helical" evidence="2">
    <location>
        <begin position="105"/>
        <end position="123"/>
    </location>
</feature>
<evidence type="ECO:0000256" key="1">
    <source>
        <dbReference type="SAM" id="MobiDB-lite"/>
    </source>
</evidence>
<feature type="transmembrane region" description="Helical" evidence="2">
    <location>
        <begin position="129"/>
        <end position="151"/>
    </location>
</feature>
<feature type="region of interest" description="Disordered" evidence="1">
    <location>
        <begin position="73"/>
        <end position="96"/>
    </location>
</feature>
<feature type="transmembrane region" description="Helical" evidence="2">
    <location>
        <begin position="43"/>
        <end position="62"/>
    </location>
</feature>
<feature type="region of interest" description="Disordered" evidence="1">
    <location>
        <begin position="154"/>
        <end position="179"/>
    </location>
</feature>
<evidence type="ECO:0000313" key="4">
    <source>
        <dbReference type="Proteomes" id="UP001197247"/>
    </source>
</evidence>
<dbReference type="InterPro" id="IPR021449">
    <property type="entry name" value="DUF3099"/>
</dbReference>
<evidence type="ECO:0000256" key="2">
    <source>
        <dbReference type="SAM" id="Phobius"/>
    </source>
</evidence>
<dbReference type="Proteomes" id="UP001197247">
    <property type="component" value="Unassembled WGS sequence"/>
</dbReference>
<sequence length="179" mass="19080">MRTGDEPDTARSALRLRLGLAIFGLLFSVLAAGLLAGRVALPVVLMFAAVGLVAVVDVAVVLRHLRQGAHFQPGPQVPPYRPLEPPPRPSRGHRPVDEDTRIRRYLVIMATCLVLITLAWTWVRTYSTTASVVMSIVAAVLPPVAAVVANLGADMPDQGSDGAGTGRRPRRPPDGGLEN</sequence>
<dbReference type="EMBL" id="JAHBAY010000011">
    <property type="protein sequence ID" value="MBT0772123.1"/>
    <property type="molecule type" value="Genomic_DNA"/>
</dbReference>
<comment type="caution">
    <text evidence="3">The sequence shown here is derived from an EMBL/GenBank/DDBJ whole genome shotgun (WGS) entry which is preliminary data.</text>
</comment>
<proteinExistence type="predicted"/>
<accession>A0ABS5TPZ9</accession>
<reference evidence="3 4" key="1">
    <citation type="submission" date="2021-05" db="EMBL/GenBank/DDBJ databases">
        <title>Kineosporia and Streptomyces sp. nov. two new marine actinobacteria isolated from Coral.</title>
        <authorList>
            <person name="Buangrab K."/>
            <person name="Sutthacheep M."/>
            <person name="Yeemin T."/>
            <person name="Harunari E."/>
            <person name="Igarashi Y."/>
            <person name="Kanchanasin P."/>
            <person name="Tanasupawat S."/>
            <person name="Phongsopitanun W."/>
        </authorList>
    </citation>
    <scope>NUCLEOTIDE SEQUENCE [LARGE SCALE GENOMIC DNA]</scope>
    <source>
        <strain evidence="3 4">J2-2</strain>
    </source>
</reference>
<keyword evidence="2" id="KW-0472">Membrane</keyword>
<dbReference type="RefSeq" id="WP_214158485.1">
    <property type="nucleotide sequence ID" value="NZ_JAHBAY010000011.1"/>
</dbReference>
<feature type="compositionally biased region" description="Pro residues" evidence="1">
    <location>
        <begin position="75"/>
        <end position="89"/>
    </location>
</feature>
<dbReference type="Pfam" id="PF19870">
    <property type="entry name" value="DUF6343"/>
    <property type="match status" value="1"/>
</dbReference>
<name>A0ABS5TPZ9_9ACTN</name>
<feature type="transmembrane region" description="Helical" evidence="2">
    <location>
        <begin position="18"/>
        <end position="37"/>
    </location>
</feature>
<dbReference type="InterPro" id="IPR045924">
    <property type="entry name" value="DUF6343"/>
</dbReference>
<protein>
    <submittedName>
        <fullName evidence="3">DUF3099 domain-containing protein</fullName>
    </submittedName>
</protein>
<gene>
    <name evidence="3" type="ORF">KIH74_24480</name>
</gene>
<keyword evidence="4" id="KW-1185">Reference proteome</keyword>
<dbReference type="Pfam" id="PF11298">
    <property type="entry name" value="DUF3099"/>
    <property type="match status" value="1"/>
</dbReference>
<organism evidence="3 4">
    <name type="scientific">Kineosporia corallincola</name>
    <dbReference type="NCBI Taxonomy" id="2835133"/>
    <lineage>
        <taxon>Bacteria</taxon>
        <taxon>Bacillati</taxon>
        <taxon>Actinomycetota</taxon>
        <taxon>Actinomycetes</taxon>
        <taxon>Kineosporiales</taxon>
        <taxon>Kineosporiaceae</taxon>
        <taxon>Kineosporia</taxon>
    </lineage>
</organism>
<keyword evidence="2" id="KW-0812">Transmembrane</keyword>
<evidence type="ECO:0000313" key="3">
    <source>
        <dbReference type="EMBL" id="MBT0772123.1"/>
    </source>
</evidence>
<keyword evidence="2" id="KW-1133">Transmembrane helix</keyword>